<dbReference type="EMBL" id="VWRN01000017">
    <property type="protein sequence ID" value="KAA6129721.1"/>
    <property type="molecule type" value="Genomic_DNA"/>
</dbReference>
<comment type="caution">
    <text evidence="1">The sequence shown here is derived from an EMBL/GenBank/DDBJ whole genome shotgun (WGS) entry which is preliminary data.</text>
</comment>
<dbReference type="Gene3D" id="3.40.1350.10">
    <property type="match status" value="1"/>
</dbReference>
<name>A0A5M8B5S4_9BURK</name>
<organism evidence="1 2">
    <name type="scientific">Cupriavidus cauae</name>
    <dbReference type="NCBI Taxonomy" id="2608999"/>
    <lineage>
        <taxon>Bacteria</taxon>
        <taxon>Pseudomonadati</taxon>
        <taxon>Pseudomonadota</taxon>
        <taxon>Betaproteobacteria</taxon>
        <taxon>Burkholderiales</taxon>
        <taxon>Burkholderiaceae</taxon>
        <taxon>Cupriavidus</taxon>
    </lineage>
</organism>
<dbReference type="Proteomes" id="UP000324324">
    <property type="component" value="Unassembled WGS sequence"/>
</dbReference>
<accession>A0A5M8B5S4</accession>
<sequence>MALYEISGEKLTPISQKTFTELGLLERGNIQRAIRTHITAITPGVRTMVLAEEFGDWVGANRRIDLLCLDEKARLVVVELKRDDGGHMELQALRYAAMISTMRFEQAVEAHRKYLNAIGSTEDAEQAIREFLDTGDDTIALSETVRIVLASSEFSQEITTAVLWLNKQGLDIRCVQMRPHAIEGRVLLDIHQVIPLPEAEQYQVAVREKSMEQDAARSQDRDMTRYDLSIGEMSFTNLPKRRLIYEVVAEAIKRGITPQEIESAIPWDGNLFVSADGTLKESELLAVFGQKKLRCYTADEDLIYFGGKTYAFTTRWGSRTLQAVENVLKVMPQGEEIDYAPTSAVADVVTYGPYLLRQRESGAIEIEQDGIAIQPVKPLLRQLAAQLHVGLENANGNELNTRQLGAHVMAAIRET</sequence>
<keyword evidence="2" id="KW-1185">Reference proteome</keyword>
<evidence type="ECO:0000313" key="1">
    <source>
        <dbReference type="EMBL" id="KAA6129721.1"/>
    </source>
</evidence>
<reference evidence="1 2" key="1">
    <citation type="submission" date="2019-09" db="EMBL/GenBank/DDBJ databases">
        <title>Isolation of a novel species in the genus Cupriavidus from patients with sepsis using whole genome sequencing.</title>
        <authorList>
            <person name="Kweon O.J."/>
            <person name="Lee M.-K."/>
        </authorList>
    </citation>
    <scope>NUCLEOTIDE SEQUENCE [LARGE SCALE GENOMIC DNA]</scope>
    <source>
        <strain evidence="1 2">MKL-01</strain>
    </source>
</reference>
<dbReference type="GO" id="GO:0003676">
    <property type="term" value="F:nucleic acid binding"/>
    <property type="evidence" value="ECO:0007669"/>
    <property type="project" value="InterPro"/>
</dbReference>
<protein>
    <recommendedName>
        <fullName evidence="3">DUF91 domain-containing protein</fullName>
    </recommendedName>
</protein>
<dbReference type="InterPro" id="IPR011856">
    <property type="entry name" value="tRNA_endonuc-like_dom_sf"/>
</dbReference>
<proteinExistence type="predicted"/>
<evidence type="ECO:0000313" key="2">
    <source>
        <dbReference type="Proteomes" id="UP000324324"/>
    </source>
</evidence>
<dbReference type="AlphaFoldDB" id="A0A5M8B5S4"/>
<gene>
    <name evidence="1" type="ORF">F1599_05375</name>
</gene>
<evidence type="ECO:0008006" key="3">
    <source>
        <dbReference type="Google" id="ProtNLM"/>
    </source>
</evidence>